<dbReference type="PANTHER" id="PTHR47143">
    <property type="entry name" value="TRANSIENT RECEPTOR POTENTIAL CATION CHANNEL PROTEIN PAINLESS"/>
    <property type="match status" value="1"/>
</dbReference>
<keyword evidence="1" id="KW-0813">Transport</keyword>
<evidence type="ECO:0000313" key="9">
    <source>
        <dbReference type="Proteomes" id="UP000267096"/>
    </source>
</evidence>
<dbReference type="AlphaFoldDB" id="A0A0M3JY43"/>
<keyword evidence="7" id="KW-1133">Transmembrane helix</keyword>
<evidence type="ECO:0000256" key="4">
    <source>
        <dbReference type="ARBA" id="ARBA00023065"/>
    </source>
</evidence>
<reference evidence="8 9" key="2">
    <citation type="submission" date="2018-11" db="EMBL/GenBank/DDBJ databases">
        <authorList>
            <consortium name="Pathogen Informatics"/>
        </authorList>
    </citation>
    <scope>NUCLEOTIDE SEQUENCE [LARGE SCALE GENOMIC DNA]</scope>
</reference>
<evidence type="ECO:0000256" key="6">
    <source>
        <dbReference type="ARBA" id="ARBA00023303"/>
    </source>
</evidence>
<sequence>MMPHSRCTREFYNSRTRKIQTEEQLVYLFKYERGQLFILENSFKFLYFDKQSIRFYSSVDREEVITWRELKSLFVKGAVKLQVGKVSKWFIFSYLFNITTYFATFLFIWTPMLFAYDDYNRDLKIAIIWVPTLLAFAFAFHLVMRNSGTEPWEASDALMPNATVARQFLAILQAITKTSTMMIGEIDADNVLERKEWIPNLLLLVFEITTVILLMNLMVAFTIEMLQLSEKCQCRCTQQIKSLHQHATNNVLVIDNDGQAFTAHKNFDFTENNAGINSDEGAGYAKKDTDAFELQAINNGSETLASVRYSNYPARNTGNSSHQYAANVSAGTNPPSSSSAKIYHIQFPNSERRMRIEKYTMSGRTVPVTVSEAFVQLIESVQSGIEAFNGTIEGRRTKDVGADPERFNRKFARWLIGLDWSNLLDT</sequence>
<evidence type="ECO:0000256" key="1">
    <source>
        <dbReference type="ARBA" id="ARBA00022448"/>
    </source>
</evidence>
<dbReference type="InterPro" id="IPR052076">
    <property type="entry name" value="TRP_cation_channel"/>
</dbReference>
<gene>
    <name evidence="8" type="ORF">ASIM_LOCUS12769</name>
</gene>
<evidence type="ECO:0000256" key="7">
    <source>
        <dbReference type="SAM" id="Phobius"/>
    </source>
</evidence>
<keyword evidence="7" id="KW-0472">Membrane</keyword>
<keyword evidence="2" id="KW-0677">Repeat</keyword>
<proteinExistence type="predicted"/>
<evidence type="ECO:0000256" key="2">
    <source>
        <dbReference type="ARBA" id="ARBA00022737"/>
    </source>
</evidence>
<accession>A0A0M3JY43</accession>
<keyword evidence="3" id="KW-0040">ANK repeat</keyword>
<organism evidence="10">
    <name type="scientific">Anisakis simplex</name>
    <name type="common">Herring worm</name>
    <dbReference type="NCBI Taxonomy" id="6269"/>
    <lineage>
        <taxon>Eukaryota</taxon>
        <taxon>Metazoa</taxon>
        <taxon>Ecdysozoa</taxon>
        <taxon>Nematoda</taxon>
        <taxon>Chromadorea</taxon>
        <taxon>Rhabditida</taxon>
        <taxon>Spirurina</taxon>
        <taxon>Ascaridomorpha</taxon>
        <taxon>Ascaridoidea</taxon>
        <taxon>Anisakidae</taxon>
        <taxon>Anisakis</taxon>
        <taxon>Anisakis simplex complex</taxon>
    </lineage>
</organism>
<evidence type="ECO:0000313" key="10">
    <source>
        <dbReference type="WBParaSite" id="ASIM_0001334101-mRNA-1"/>
    </source>
</evidence>
<dbReference type="OrthoDB" id="1661883at2759"/>
<dbReference type="GO" id="GO:0034220">
    <property type="term" value="P:monoatomic ion transmembrane transport"/>
    <property type="evidence" value="ECO:0007669"/>
    <property type="project" value="UniProtKB-KW"/>
</dbReference>
<feature type="transmembrane region" description="Helical" evidence="7">
    <location>
        <begin position="126"/>
        <end position="144"/>
    </location>
</feature>
<keyword evidence="4" id="KW-0406">Ion transport</keyword>
<keyword evidence="5" id="KW-0325">Glycoprotein</keyword>
<reference evidence="10" key="1">
    <citation type="submission" date="2017-02" db="UniProtKB">
        <authorList>
            <consortium name="WormBaseParasite"/>
        </authorList>
    </citation>
    <scope>IDENTIFICATION</scope>
</reference>
<dbReference type="Proteomes" id="UP000267096">
    <property type="component" value="Unassembled WGS sequence"/>
</dbReference>
<dbReference type="PANTHER" id="PTHR47143:SF1">
    <property type="entry name" value="ION_TRANS DOMAIN-CONTAINING PROTEIN"/>
    <property type="match status" value="1"/>
</dbReference>
<protein>
    <submittedName>
        <fullName evidence="10">Ion_trans domain-containing protein</fullName>
    </submittedName>
</protein>
<feature type="transmembrane region" description="Helical" evidence="7">
    <location>
        <begin position="201"/>
        <end position="223"/>
    </location>
</feature>
<dbReference type="EMBL" id="UYRR01031246">
    <property type="protein sequence ID" value="VDK48107.1"/>
    <property type="molecule type" value="Genomic_DNA"/>
</dbReference>
<feature type="transmembrane region" description="Helical" evidence="7">
    <location>
        <begin position="89"/>
        <end position="114"/>
    </location>
</feature>
<keyword evidence="9" id="KW-1185">Reference proteome</keyword>
<name>A0A0M3JY43_ANISI</name>
<dbReference type="GO" id="GO:0022857">
    <property type="term" value="F:transmembrane transporter activity"/>
    <property type="evidence" value="ECO:0007669"/>
    <property type="project" value="TreeGrafter"/>
</dbReference>
<keyword evidence="7" id="KW-0812">Transmembrane</keyword>
<dbReference type="GO" id="GO:1902495">
    <property type="term" value="C:transmembrane transporter complex"/>
    <property type="evidence" value="ECO:0007669"/>
    <property type="project" value="TreeGrafter"/>
</dbReference>
<evidence type="ECO:0000313" key="8">
    <source>
        <dbReference type="EMBL" id="VDK48107.1"/>
    </source>
</evidence>
<keyword evidence="6" id="KW-0407">Ion channel</keyword>
<evidence type="ECO:0000256" key="5">
    <source>
        <dbReference type="ARBA" id="ARBA00023180"/>
    </source>
</evidence>
<dbReference type="WBParaSite" id="ASIM_0001334101-mRNA-1">
    <property type="protein sequence ID" value="ASIM_0001334101-mRNA-1"/>
    <property type="gene ID" value="ASIM_0001334101"/>
</dbReference>
<evidence type="ECO:0000256" key="3">
    <source>
        <dbReference type="ARBA" id="ARBA00023043"/>
    </source>
</evidence>